<protein>
    <recommendedName>
        <fullName evidence="5">DUF4232 domain-containing protein</fullName>
    </recommendedName>
</protein>
<sequence>MSARDHGAGDPSAKCPPDRPVDGAGPVGDRSGTDTPAGPAAPEPVEDALRRMLHESVEDLRPSPVALETLRRAVPARRRRRHRLAASAASVVVLAVGTPAVLHATTASGPADTSPVGGGYQEGAGGSTGANDPAGGPGIHSSGGAGEDTAGDGVPDGPGEPDAGAADGDGATPEERREALALASPRCERSHLGAARTEVGAPDGEGHVHGVIRLANISAEACRVRGAGDLVAAPYGASGIDVPVQVMDRTEGDRATGLPTPASWEQDLVLLPGESYAVRFAWVPRRGTTDGGCPVPGRPGTEPIESEPPTTVGGAGEPGEETPGGTDPETGEGADGPGEGGVTSAGAGTGGVDGDGSPSTGSGAGGETGGSGSGGGSGDGEAEGAGEAGTVLRYTPAVGDPQAARIELPGVCTGTVYRTGVLADH</sequence>
<feature type="region of interest" description="Disordered" evidence="1">
    <location>
        <begin position="285"/>
        <end position="385"/>
    </location>
</feature>
<keyword evidence="2" id="KW-0472">Membrane</keyword>
<feature type="compositionally biased region" description="Gly residues" evidence="1">
    <location>
        <begin position="116"/>
        <end position="128"/>
    </location>
</feature>
<dbReference type="RefSeq" id="WP_182606366.1">
    <property type="nucleotide sequence ID" value="NZ_VKHT01000316.1"/>
</dbReference>
<feature type="region of interest" description="Disordered" evidence="1">
    <location>
        <begin position="106"/>
        <end position="191"/>
    </location>
</feature>
<evidence type="ECO:0008006" key="5">
    <source>
        <dbReference type="Google" id="ProtNLM"/>
    </source>
</evidence>
<organism evidence="3 4">
    <name type="scientific">Streptomyces alkaliphilus</name>
    <dbReference type="NCBI Taxonomy" id="1472722"/>
    <lineage>
        <taxon>Bacteria</taxon>
        <taxon>Bacillati</taxon>
        <taxon>Actinomycetota</taxon>
        <taxon>Actinomycetes</taxon>
        <taxon>Kitasatosporales</taxon>
        <taxon>Streptomycetaceae</taxon>
        <taxon>Streptomyces</taxon>
    </lineage>
</organism>
<gene>
    <name evidence="3" type="ORF">FNQ90_11935</name>
</gene>
<feature type="compositionally biased region" description="Gly residues" evidence="1">
    <location>
        <begin position="362"/>
        <end position="379"/>
    </location>
</feature>
<dbReference type="Proteomes" id="UP000538929">
    <property type="component" value="Unassembled WGS sequence"/>
</dbReference>
<evidence type="ECO:0000313" key="4">
    <source>
        <dbReference type="Proteomes" id="UP000538929"/>
    </source>
</evidence>
<feature type="compositionally biased region" description="Gly residues" evidence="1">
    <location>
        <begin position="135"/>
        <end position="146"/>
    </location>
</feature>
<comment type="caution">
    <text evidence="3">The sequence shown here is derived from an EMBL/GenBank/DDBJ whole genome shotgun (WGS) entry which is preliminary data.</text>
</comment>
<keyword evidence="4" id="KW-1185">Reference proteome</keyword>
<evidence type="ECO:0000313" key="3">
    <source>
        <dbReference type="EMBL" id="MBB0244796.1"/>
    </source>
</evidence>
<feature type="compositionally biased region" description="Low complexity" evidence="1">
    <location>
        <begin position="151"/>
        <end position="171"/>
    </location>
</feature>
<dbReference type="AlphaFoldDB" id="A0A7W3Y1W6"/>
<feature type="compositionally biased region" description="Basic and acidic residues" evidence="1">
    <location>
        <begin position="47"/>
        <end position="61"/>
    </location>
</feature>
<evidence type="ECO:0000256" key="2">
    <source>
        <dbReference type="SAM" id="Phobius"/>
    </source>
</evidence>
<dbReference type="EMBL" id="VKHT01000316">
    <property type="protein sequence ID" value="MBB0244796.1"/>
    <property type="molecule type" value="Genomic_DNA"/>
</dbReference>
<name>A0A7W3Y1W6_9ACTN</name>
<evidence type="ECO:0000256" key="1">
    <source>
        <dbReference type="SAM" id="MobiDB-lite"/>
    </source>
</evidence>
<feature type="compositionally biased region" description="Gly residues" evidence="1">
    <location>
        <begin position="333"/>
        <end position="354"/>
    </location>
</feature>
<reference evidence="4" key="1">
    <citation type="submission" date="2019-10" db="EMBL/GenBank/DDBJ databases">
        <title>Streptomyces sp. nov., a novel actinobacterium isolated from alkaline environment.</title>
        <authorList>
            <person name="Golinska P."/>
        </authorList>
    </citation>
    <scope>NUCLEOTIDE SEQUENCE [LARGE SCALE GENOMIC DNA]</scope>
    <source>
        <strain evidence="4">DSM 42118</strain>
    </source>
</reference>
<keyword evidence="2" id="KW-0812">Transmembrane</keyword>
<proteinExistence type="predicted"/>
<accession>A0A7W3Y1W6</accession>
<feature type="region of interest" description="Disordered" evidence="1">
    <location>
        <begin position="1"/>
        <end position="64"/>
    </location>
</feature>
<keyword evidence="2" id="KW-1133">Transmembrane helix</keyword>
<feature type="transmembrane region" description="Helical" evidence="2">
    <location>
        <begin position="84"/>
        <end position="102"/>
    </location>
</feature>